<protein>
    <submittedName>
        <fullName evidence="1">Uncharacterized protein</fullName>
    </submittedName>
</protein>
<reference evidence="1 2" key="1">
    <citation type="submission" date="2015-01" db="EMBL/GenBank/DDBJ databases">
        <title>The Genome Sequence of Ochroconis gallopava CBS43764.</title>
        <authorList>
            <consortium name="The Broad Institute Genomics Platform"/>
            <person name="Cuomo C."/>
            <person name="de Hoog S."/>
            <person name="Gorbushina A."/>
            <person name="Stielow B."/>
            <person name="Teixiera M."/>
            <person name="Abouelleil A."/>
            <person name="Chapman S.B."/>
            <person name="Priest M."/>
            <person name="Young S.K."/>
            <person name="Wortman J."/>
            <person name="Nusbaum C."/>
            <person name="Birren B."/>
        </authorList>
    </citation>
    <scope>NUCLEOTIDE SEQUENCE [LARGE SCALE GENOMIC DNA]</scope>
    <source>
        <strain evidence="1 2">CBS 43764</strain>
    </source>
</reference>
<dbReference type="VEuPathDB" id="FungiDB:PV09_01752"/>
<sequence length="187" mass="21262">MAAPPEITLKNLSGHYILNKPISGDPDPVLALQGIGWLIRKAISVMPVQLIIKNYQDDQGFWHFDIEQPGAAGISGTTELRTVDGKEAHHKDHIFGAVDGVTNWIKVSDLKDDDEDEKFLKDGWLDEELIDNQVKSVGNGWTARQVWGFQEAEVNGQKIRMYARNIIVWKKDKVQRVKFFYDYKPAN</sequence>
<dbReference type="InParanoid" id="A0A0D2B9A6"/>
<evidence type="ECO:0000313" key="2">
    <source>
        <dbReference type="Proteomes" id="UP000053259"/>
    </source>
</evidence>
<organism evidence="1 2">
    <name type="scientific">Verruconis gallopava</name>
    <dbReference type="NCBI Taxonomy" id="253628"/>
    <lineage>
        <taxon>Eukaryota</taxon>
        <taxon>Fungi</taxon>
        <taxon>Dikarya</taxon>
        <taxon>Ascomycota</taxon>
        <taxon>Pezizomycotina</taxon>
        <taxon>Dothideomycetes</taxon>
        <taxon>Pleosporomycetidae</taxon>
        <taxon>Venturiales</taxon>
        <taxon>Sympoventuriaceae</taxon>
        <taxon>Verruconis</taxon>
    </lineage>
</organism>
<dbReference type="InterPro" id="IPR053037">
    <property type="entry name" value="Pericyclase_pydY-like"/>
</dbReference>
<name>A0A0D2B9A6_9PEZI</name>
<dbReference type="Proteomes" id="UP000053259">
    <property type="component" value="Unassembled WGS sequence"/>
</dbReference>
<dbReference type="RefSeq" id="XP_016217703.1">
    <property type="nucleotide sequence ID" value="XM_016354691.1"/>
</dbReference>
<dbReference type="OrthoDB" id="425354at2759"/>
<dbReference type="AlphaFoldDB" id="A0A0D2B9A6"/>
<evidence type="ECO:0000313" key="1">
    <source>
        <dbReference type="EMBL" id="KIW07834.1"/>
    </source>
</evidence>
<keyword evidence="2" id="KW-1185">Reference proteome</keyword>
<dbReference type="HOGENOM" id="CLU_088979_2_0_1"/>
<proteinExistence type="predicted"/>
<dbReference type="PANTHER" id="PTHR38115">
    <property type="entry name" value="LIPOCALIN-LIKE DOMAIN-CONTAINING PROTEIN"/>
    <property type="match status" value="1"/>
</dbReference>
<accession>A0A0D2B9A6</accession>
<dbReference type="EMBL" id="KN847532">
    <property type="protein sequence ID" value="KIW07834.1"/>
    <property type="molecule type" value="Genomic_DNA"/>
</dbReference>
<dbReference type="GeneID" id="27309725"/>
<gene>
    <name evidence="1" type="ORF">PV09_01752</name>
</gene>
<dbReference type="PANTHER" id="PTHR38115:SF1">
    <property type="entry name" value="LIPOCALIN-LIKE DOMAIN-CONTAINING PROTEIN"/>
    <property type="match status" value="1"/>
</dbReference>